<organism evidence="1">
    <name type="scientific">freshwater metagenome</name>
    <dbReference type="NCBI Taxonomy" id="449393"/>
    <lineage>
        <taxon>unclassified sequences</taxon>
        <taxon>metagenomes</taxon>
        <taxon>ecological metagenomes</taxon>
    </lineage>
</organism>
<sequence>MKLIPISRFSVVVLASINFCHFALGQNEPEISFHSSKVVERPTYAYGAMPIPGAKGGVMPIYSDQTHGWRLPAPKRVGPVRVREILTMPGPGTWQLWDRTRTSLVSPRRDSCTTTWTDYGNDGWIEGSWFIQATDPRGTYYFEVFFNEHQVALIPFEVR</sequence>
<dbReference type="AlphaFoldDB" id="A0A6J7RX67"/>
<dbReference type="EMBL" id="CAFBPZ010000002">
    <property type="protein sequence ID" value="CAB5033457.1"/>
    <property type="molecule type" value="Genomic_DNA"/>
</dbReference>
<proteinExistence type="predicted"/>
<accession>A0A6J7RX67</accession>
<gene>
    <name evidence="1" type="ORF">UFOPK4237_00074</name>
</gene>
<evidence type="ECO:0000313" key="1">
    <source>
        <dbReference type="EMBL" id="CAB5033457.1"/>
    </source>
</evidence>
<protein>
    <submittedName>
        <fullName evidence="1">Unannotated protein</fullName>
    </submittedName>
</protein>
<reference evidence="1" key="1">
    <citation type="submission" date="2020-05" db="EMBL/GenBank/DDBJ databases">
        <authorList>
            <person name="Chiriac C."/>
            <person name="Salcher M."/>
            <person name="Ghai R."/>
            <person name="Kavagutti S V."/>
        </authorList>
    </citation>
    <scope>NUCLEOTIDE SEQUENCE</scope>
</reference>
<name>A0A6J7RX67_9ZZZZ</name>